<reference evidence="11 12" key="1">
    <citation type="submission" date="2022-05" db="EMBL/GenBank/DDBJ databases">
        <authorList>
            <consortium name="Genoscope - CEA"/>
            <person name="William W."/>
        </authorList>
    </citation>
    <scope>NUCLEOTIDE SEQUENCE [LARGE SCALE GENOMIC DNA]</scope>
</reference>
<evidence type="ECO:0000256" key="4">
    <source>
        <dbReference type="ARBA" id="ARBA00022692"/>
    </source>
</evidence>
<evidence type="ECO:0000256" key="2">
    <source>
        <dbReference type="ARBA" id="ARBA00007570"/>
    </source>
</evidence>
<evidence type="ECO:0000313" key="12">
    <source>
        <dbReference type="Proteomes" id="UP001159427"/>
    </source>
</evidence>
<keyword evidence="4 10" id="KW-0812">Transmembrane</keyword>
<dbReference type="PANTHER" id="PTHR13141">
    <property type="entry name" value="TRANSMEMBRANE PROTEIN 242"/>
    <property type="match status" value="1"/>
</dbReference>
<comment type="caution">
    <text evidence="11">The sequence shown here is derived from an EMBL/GenBank/DDBJ whole genome shotgun (WGS) entry which is preliminary data.</text>
</comment>
<keyword evidence="7" id="KW-0496">Mitochondrion</keyword>
<evidence type="ECO:0000256" key="9">
    <source>
        <dbReference type="ARBA" id="ARBA00045905"/>
    </source>
</evidence>
<evidence type="ECO:0000313" key="11">
    <source>
        <dbReference type="EMBL" id="CAH3016532.1"/>
    </source>
</evidence>
<evidence type="ECO:0000256" key="5">
    <source>
        <dbReference type="ARBA" id="ARBA00022792"/>
    </source>
</evidence>
<feature type="transmembrane region" description="Helical" evidence="10">
    <location>
        <begin position="20"/>
        <end position="44"/>
    </location>
</feature>
<proteinExistence type="inferred from homology"/>
<evidence type="ECO:0000256" key="1">
    <source>
        <dbReference type="ARBA" id="ARBA00004448"/>
    </source>
</evidence>
<dbReference type="EMBL" id="CALNXI010000043">
    <property type="protein sequence ID" value="CAH3016532.1"/>
    <property type="molecule type" value="Genomic_DNA"/>
</dbReference>
<dbReference type="Pfam" id="PF07096">
    <property type="entry name" value="DUF1358"/>
    <property type="match status" value="1"/>
</dbReference>
<keyword evidence="5" id="KW-0999">Mitochondrion inner membrane</keyword>
<gene>
    <name evidence="11" type="ORF">PEVE_00030424</name>
</gene>
<dbReference type="InterPro" id="IPR009792">
    <property type="entry name" value="TMEM242"/>
</dbReference>
<protein>
    <recommendedName>
        <fullName evidence="3">Transmembrane protein 242</fullName>
    </recommendedName>
</protein>
<accession>A0ABN8LJX1</accession>
<keyword evidence="6 10" id="KW-1133">Transmembrane helix</keyword>
<dbReference type="Proteomes" id="UP001159427">
    <property type="component" value="Unassembled WGS sequence"/>
</dbReference>
<evidence type="ECO:0000256" key="7">
    <source>
        <dbReference type="ARBA" id="ARBA00023128"/>
    </source>
</evidence>
<evidence type="ECO:0000256" key="10">
    <source>
        <dbReference type="SAM" id="Phobius"/>
    </source>
</evidence>
<keyword evidence="8 10" id="KW-0472">Membrane</keyword>
<name>A0ABN8LJX1_9CNID</name>
<comment type="function">
    <text evidence="9">Scaffold protein that participates in the c-ring assembly of mitochondrial ATP synthase (F(1)F(0) ATP synthase or complex V) by facilitating the membrane insertion and oligomer formation of the subunit c/ATP5MC3. Participates in the incorporation of the c-ring into vestigial complexes. Additionally influences the incorporation of subunits MT-ATP6, MT-ATP8, ATP5MJ, and ATP5MK in the ATP synthase.</text>
</comment>
<comment type="subcellular location">
    <subcellularLocation>
        <location evidence="1">Mitochondrion inner membrane</location>
        <topology evidence="1">Multi-pass membrane protein</topology>
    </subcellularLocation>
</comment>
<evidence type="ECO:0000256" key="3">
    <source>
        <dbReference type="ARBA" id="ARBA00013934"/>
    </source>
</evidence>
<keyword evidence="12" id="KW-1185">Reference proteome</keyword>
<sequence length="144" mass="15471">MADEENQQSPERFEHDRPASVLPGALFITGVTFASIVGGFGYAIGQARRRSSEAFDARTQEGVKLALRALGWGTVLAVSGVGLLVLSVKTALGVKDAKEFGLKMKSILPAKDGEFVAKFESWRIPRNKGDGNEQWSSLGSNSKT</sequence>
<organism evidence="11 12">
    <name type="scientific">Porites evermanni</name>
    <dbReference type="NCBI Taxonomy" id="104178"/>
    <lineage>
        <taxon>Eukaryota</taxon>
        <taxon>Metazoa</taxon>
        <taxon>Cnidaria</taxon>
        <taxon>Anthozoa</taxon>
        <taxon>Hexacorallia</taxon>
        <taxon>Scleractinia</taxon>
        <taxon>Fungiina</taxon>
        <taxon>Poritidae</taxon>
        <taxon>Porites</taxon>
    </lineage>
</organism>
<dbReference type="PANTHER" id="PTHR13141:SF4">
    <property type="entry name" value="TRANSMEMBRANE PROTEIN 242"/>
    <property type="match status" value="1"/>
</dbReference>
<comment type="similarity">
    <text evidence="2">Belongs to the TMEM242 family.</text>
</comment>
<evidence type="ECO:0000256" key="8">
    <source>
        <dbReference type="ARBA" id="ARBA00023136"/>
    </source>
</evidence>
<evidence type="ECO:0000256" key="6">
    <source>
        <dbReference type="ARBA" id="ARBA00022989"/>
    </source>
</evidence>
<feature type="transmembrane region" description="Helical" evidence="10">
    <location>
        <begin position="65"/>
        <end position="86"/>
    </location>
</feature>